<evidence type="ECO:0000256" key="8">
    <source>
        <dbReference type="ARBA" id="ARBA00023295"/>
    </source>
</evidence>
<dbReference type="GO" id="GO:0005576">
    <property type="term" value="C:extracellular region"/>
    <property type="evidence" value="ECO:0007669"/>
    <property type="project" value="UniProtKB-SubCell"/>
</dbReference>
<comment type="similarity">
    <text evidence="3">Belongs to the glycosyl hydrolase 5 (cellulase A) family.</text>
</comment>
<keyword evidence="6" id="KW-0732">Signal</keyword>
<evidence type="ECO:0000256" key="3">
    <source>
        <dbReference type="ARBA" id="ARBA00005641"/>
    </source>
</evidence>
<feature type="domain" description="Glycoside hydrolase family 5" evidence="9">
    <location>
        <begin position="8"/>
        <end position="344"/>
    </location>
</feature>
<evidence type="ECO:0000256" key="4">
    <source>
        <dbReference type="ARBA" id="ARBA00012706"/>
    </source>
</evidence>
<name>A0AAW1NWT5_9CHLO</name>
<dbReference type="SUPFAM" id="SSF51445">
    <property type="entry name" value="(Trans)glycosidases"/>
    <property type="match status" value="1"/>
</dbReference>
<comment type="catalytic activity">
    <reaction evidence="1">
        <text>Random hydrolysis of (1-&gt;4)-beta-D-mannosidic linkages in mannans, galactomannans and glucomannans.</text>
        <dbReference type="EC" id="3.2.1.78"/>
    </reaction>
</comment>
<dbReference type="PANTHER" id="PTHR31451">
    <property type="match status" value="1"/>
</dbReference>
<protein>
    <recommendedName>
        <fullName evidence="4">mannan endo-1,4-beta-mannosidase</fullName>
        <ecNumber evidence="4">3.2.1.78</ecNumber>
    </recommendedName>
</protein>
<keyword evidence="7" id="KW-0378">Hydrolase</keyword>
<dbReference type="InterPro" id="IPR001547">
    <property type="entry name" value="Glyco_hydro_5"/>
</dbReference>
<dbReference type="InterPro" id="IPR045053">
    <property type="entry name" value="MAN-like"/>
</dbReference>
<evidence type="ECO:0000256" key="6">
    <source>
        <dbReference type="ARBA" id="ARBA00022729"/>
    </source>
</evidence>
<dbReference type="Pfam" id="PF26410">
    <property type="entry name" value="GH5_mannosidase"/>
    <property type="match status" value="1"/>
</dbReference>
<proteinExistence type="inferred from homology"/>
<dbReference type="Gene3D" id="3.20.20.80">
    <property type="entry name" value="Glycosidases"/>
    <property type="match status" value="1"/>
</dbReference>
<evidence type="ECO:0000259" key="9">
    <source>
        <dbReference type="Pfam" id="PF26410"/>
    </source>
</evidence>
<organism evidence="10 11">
    <name type="scientific">Symbiochloris irregularis</name>
    <dbReference type="NCBI Taxonomy" id="706552"/>
    <lineage>
        <taxon>Eukaryota</taxon>
        <taxon>Viridiplantae</taxon>
        <taxon>Chlorophyta</taxon>
        <taxon>core chlorophytes</taxon>
        <taxon>Trebouxiophyceae</taxon>
        <taxon>Trebouxiales</taxon>
        <taxon>Trebouxiaceae</taxon>
        <taxon>Symbiochloris</taxon>
    </lineage>
</organism>
<keyword evidence="11" id="KW-1185">Reference proteome</keyword>
<comment type="caution">
    <text evidence="10">The sequence shown here is derived from an EMBL/GenBank/DDBJ whole genome shotgun (WGS) entry which is preliminary data.</text>
</comment>
<dbReference type="AlphaFoldDB" id="A0AAW1NWT5"/>
<evidence type="ECO:0000256" key="5">
    <source>
        <dbReference type="ARBA" id="ARBA00022525"/>
    </source>
</evidence>
<dbReference type="GO" id="GO:0016985">
    <property type="term" value="F:mannan endo-1,4-beta-mannosidase activity"/>
    <property type="evidence" value="ECO:0007669"/>
    <property type="project" value="UniProtKB-EC"/>
</dbReference>
<dbReference type="InterPro" id="IPR017853">
    <property type="entry name" value="GH"/>
</dbReference>
<keyword evidence="5" id="KW-0964">Secreted</keyword>
<evidence type="ECO:0000256" key="7">
    <source>
        <dbReference type="ARBA" id="ARBA00022801"/>
    </source>
</evidence>
<evidence type="ECO:0000256" key="2">
    <source>
        <dbReference type="ARBA" id="ARBA00004613"/>
    </source>
</evidence>
<dbReference type="EC" id="3.2.1.78" evidence="4"/>
<dbReference type="GO" id="GO:0000272">
    <property type="term" value="P:polysaccharide catabolic process"/>
    <property type="evidence" value="ECO:0007669"/>
    <property type="project" value="InterPro"/>
</dbReference>
<gene>
    <name evidence="10" type="ORF">WJX73_006133</name>
</gene>
<evidence type="ECO:0000313" key="10">
    <source>
        <dbReference type="EMBL" id="KAK9797750.1"/>
    </source>
</evidence>
<dbReference type="Proteomes" id="UP001465755">
    <property type="component" value="Unassembled WGS sequence"/>
</dbReference>
<accession>A0AAW1NWT5</accession>
<sequence>MSAYQDAFVQVSEDGLHFQVADKPFFFAGANCYYLLTRGADPDLQHEVLEVLDAVQQAGLTVIRTWAFCDGEEWNALQPSPGNFNEQVFQSLDWLLIEARRRGLRLILGLTNYWKAYGGMCQYVKWSCARRGVPPTDKAETFYTDSCCQDIYQNFLATLTNRVNSFTGRPYRDDPTIMAWSLSNEPRCDGDYSGSVLSDWIAVTAEFLKSLDGNHLVCAGSEGFLGSATPELLVDNPYDCMSNGCDFLRNHSSKAIDFATIHLWPDTWMPNADEERKLHFARRWINCHTDLCTHTLRKPLVLTEFGKKPGGKVRAAFYDKVYSTLLHHARAGHGLVGSCCWAIAHDSYPDYDGFTLYLAEQPSQLEPEQHCTLM</sequence>
<dbReference type="EMBL" id="JALJOQ010000105">
    <property type="protein sequence ID" value="KAK9797750.1"/>
    <property type="molecule type" value="Genomic_DNA"/>
</dbReference>
<dbReference type="PANTHER" id="PTHR31451:SF39">
    <property type="entry name" value="MANNAN ENDO-1,4-BETA-MANNOSIDASE 1"/>
    <property type="match status" value="1"/>
</dbReference>
<evidence type="ECO:0000256" key="1">
    <source>
        <dbReference type="ARBA" id="ARBA00001678"/>
    </source>
</evidence>
<comment type="subcellular location">
    <subcellularLocation>
        <location evidence="2">Secreted</location>
    </subcellularLocation>
</comment>
<keyword evidence="8" id="KW-0326">Glycosidase</keyword>
<evidence type="ECO:0000313" key="11">
    <source>
        <dbReference type="Proteomes" id="UP001465755"/>
    </source>
</evidence>
<reference evidence="10 11" key="1">
    <citation type="journal article" date="2024" name="Nat. Commun.">
        <title>Phylogenomics reveals the evolutionary origins of lichenization in chlorophyte algae.</title>
        <authorList>
            <person name="Puginier C."/>
            <person name="Libourel C."/>
            <person name="Otte J."/>
            <person name="Skaloud P."/>
            <person name="Haon M."/>
            <person name="Grisel S."/>
            <person name="Petersen M."/>
            <person name="Berrin J.G."/>
            <person name="Delaux P.M."/>
            <person name="Dal Grande F."/>
            <person name="Keller J."/>
        </authorList>
    </citation>
    <scope>NUCLEOTIDE SEQUENCE [LARGE SCALE GENOMIC DNA]</scope>
    <source>
        <strain evidence="10 11">SAG 2036</strain>
    </source>
</reference>